<evidence type="ECO:0000313" key="4">
    <source>
        <dbReference type="EnsemblFungi" id="MAPG_08790T0"/>
    </source>
</evidence>
<dbReference type="EnsemblFungi" id="MAPG_08790T0">
    <property type="protein sequence ID" value="MAPG_08790T0"/>
    <property type="gene ID" value="MAPG_08790"/>
</dbReference>
<dbReference type="PANTHER" id="PTHR42069">
    <property type="entry name" value="HYPHAL ANASTAMOSIS-8 PROTEIN"/>
    <property type="match status" value="1"/>
</dbReference>
<reference evidence="4" key="5">
    <citation type="submission" date="2015-06" db="UniProtKB">
        <authorList>
            <consortium name="EnsemblFungi"/>
        </authorList>
    </citation>
    <scope>IDENTIFICATION</scope>
    <source>
        <strain evidence="4">ATCC 64411</strain>
    </source>
</reference>
<reference evidence="5" key="1">
    <citation type="submission" date="2010-05" db="EMBL/GenBank/DDBJ databases">
        <title>The genome sequence of Magnaporthe poae strain ATCC 64411.</title>
        <authorList>
            <person name="Ma L.-J."/>
            <person name="Dead R."/>
            <person name="Young S."/>
            <person name="Zeng Q."/>
            <person name="Koehrsen M."/>
            <person name="Alvarado L."/>
            <person name="Berlin A."/>
            <person name="Chapman S.B."/>
            <person name="Chen Z."/>
            <person name="Freedman E."/>
            <person name="Gellesch M."/>
            <person name="Goldberg J."/>
            <person name="Griggs A."/>
            <person name="Gujja S."/>
            <person name="Heilman E.R."/>
            <person name="Heiman D."/>
            <person name="Hepburn T."/>
            <person name="Howarth C."/>
            <person name="Jen D."/>
            <person name="Larson L."/>
            <person name="Mehta T."/>
            <person name="Neiman D."/>
            <person name="Pearson M."/>
            <person name="Roberts A."/>
            <person name="Saif S."/>
            <person name="Shea T."/>
            <person name="Shenoy N."/>
            <person name="Sisk P."/>
            <person name="Stolte C."/>
            <person name="Sykes S."/>
            <person name="Walk T."/>
            <person name="White J."/>
            <person name="Yandava C."/>
            <person name="Haas B."/>
            <person name="Nusbaum C."/>
            <person name="Birren B."/>
        </authorList>
    </citation>
    <scope>NUCLEOTIDE SEQUENCE [LARGE SCALE GENOMIC DNA]</scope>
    <source>
        <strain evidence="5">ATCC 64411 / 73-15</strain>
    </source>
</reference>
<dbReference type="PANTHER" id="PTHR42069:SF1">
    <property type="entry name" value="MARVEL DOMAIN-CONTAINING PROTEIN"/>
    <property type="match status" value="1"/>
</dbReference>
<keyword evidence="5" id="KW-1185">Reference proteome</keyword>
<evidence type="ECO:0000313" key="3">
    <source>
        <dbReference type="EMBL" id="KLU89821.1"/>
    </source>
</evidence>
<evidence type="ECO:0000256" key="1">
    <source>
        <dbReference type="SAM" id="MobiDB-lite"/>
    </source>
</evidence>
<protein>
    <recommendedName>
        <fullName evidence="6">MARVEL domain-containing protein</fullName>
    </recommendedName>
</protein>
<reference evidence="4" key="4">
    <citation type="journal article" date="2015" name="G3 (Bethesda)">
        <title>Genome sequences of three phytopathogenic species of the Magnaporthaceae family of fungi.</title>
        <authorList>
            <person name="Okagaki L.H."/>
            <person name="Nunes C.C."/>
            <person name="Sailsbery J."/>
            <person name="Clay B."/>
            <person name="Brown D."/>
            <person name="John T."/>
            <person name="Oh Y."/>
            <person name="Young N."/>
            <person name="Fitzgerald M."/>
            <person name="Haas B.J."/>
            <person name="Zeng Q."/>
            <person name="Young S."/>
            <person name="Adiconis X."/>
            <person name="Fan L."/>
            <person name="Levin J.Z."/>
            <person name="Mitchell T.K."/>
            <person name="Okubara P.A."/>
            <person name="Farman M.L."/>
            <person name="Kohn L.M."/>
            <person name="Birren B."/>
            <person name="Ma L.-J."/>
            <person name="Dean R.A."/>
        </authorList>
    </citation>
    <scope>NUCLEOTIDE SEQUENCE</scope>
    <source>
        <strain evidence="4">ATCC 64411 / 73-15</strain>
    </source>
</reference>
<reference evidence="3" key="2">
    <citation type="submission" date="2010-05" db="EMBL/GenBank/DDBJ databases">
        <title>The Genome Sequence of Magnaporthe poae strain ATCC 64411.</title>
        <authorList>
            <consortium name="The Broad Institute Genome Sequencing Platform"/>
            <consortium name="Broad Institute Genome Sequencing Center for Infectious Disease"/>
            <person name="Ma L.-J."/>
            <person name="Dead R."/>
            <person name="Young S."/>
            <person name="Zeng Q."/>
            <person name="Koehrsen M."/>
            <person name="Alvarado L."/>
            <person name="Berlin A."/>
            <person name="Chapman S.B."/>
            <person name="Chen Z."/>
            <person name="Freedman E."/>
            <person name="Gellesch M."/>
            <person name="Goldberg J."/>
            <person name="Griggs A."/>
            <person name="Gujja S."/>
            <person name="Heilman E.R."/>
            <person name="Heiman D."/>
            <person name="Hepburn T."/>
            <person name="Howarth C."/>
            <person name="Jen D."/>
            <person name="Larson L."/>
            <person name="Mehta T."/>
            <person name="Neiman D."/>
            <person name="Pearson M."/>
            <person name="Roberts A."/>
            <person name="Saif S."/>
            <person name="Shea T."/>
            <person name="Shenoy N."/>
            <person name="Sisk P."/>
            <person name="Stolte C."/>
            <person name="Sykes S."/>
            <person name="Walk T."/>
            <person name="White J."/>
            <person name="Yandava C."/>
            <person name="Haas B."/>
            <person name="Nusbaum C."/>
            <person name="Birren B."/>
        </authorList>
    </citation>
    <scope>NUCLEOTIDE SEQUENCE</scope>
    <source>
        <strain evidence="3">ATCC 64411</strain>
    </source>
</reference>
<dbReference type="AlphaFoldDB" id="A0A0C4E893"/>
<organism evidence="4 5">
    <name type="scientific">Magnaporthiopsis poae (strain ATCC 64411 / 73-15)</name>
    <name type="common">Kentucky bluegrass fungus</name>
    <name type="synonym">Magnaporthe poae</name>
    <dbReference type="NCBI Taxonomy" id="644358"/>
    <lineage>
        <taxon>Eukaryota</taxon>
        <taxon>Fungi</taxon>
        <taxon>Dikarya</taxon>
        <taxon>Ascomycota</taxon>
        <taxon>Pezizomycotina</taxon>
        <taxon>Sordariomycetes</taxon>
        <taxon>Sordariomycetidae</taxon>
        <taxon>Magnaporthales</taxon>
        <taxon>Magnaporthaceae</taxon>
        <taxon>Magnaporthiopsis</taxon>
    </lineage>
</organism>
<feature type="transmembrane region" description="Helical" evidence="2">
    <location>
        <begin position="157"/>
        <end position="179"/>
    </location>
</feature>
<keyword evidence="2" id="KW-0472">Membrane</keyword>
<evidence type="ECO:0000256" key="2">
    <source>
        <dbReference type="SAM" id="Phobius"/>
    </source>
</evidence>
<evidence type="ECO:0008006" key="6">
    <source>
        <dbReference type="Google" id="ProtNLM"/>
    </source>
</evidence>
<dbReference type="OrthoDB" id="5371583at2759"/>
<feature type="transmembrane region" description="Helical" evidence="2">
    <location>
        <begin position="79"/>
        <end position="103"/>
    </location>
</feature>
<dbReference type="STRING" id="644358.A0A0C4E893"/>
<dbReference type="Proteomes" id="UP000011715">
    <property type="component" value="Unassembled WGS sequence"/>
</dbReference>
<dbReference type="EMBL" id="ADBL01002141">
    <property type="status" value="NOT_ANNOTATED_CDS"/>
    <property type="molecule type" value="Genomic_DNA"/>
</dbReference>
<dbReference type="OMA" id="RTAWAAN"/>
<dbReference type="eggNOG" id="ENOG502RIU1">
    <property type="taxonomic scope" value="Eukaryota"/>
</dbReference>
<name>A0A0C4E893_MAGP6</name>
<dbReference type="EMBL" id="GL876973">
    <property type="protein sequence ID" value="KLU89821.1"/>
    <property type="molecule type" value="Genomic_DNA"/>
</dbReference>
<feature type="region of interest" description="Disordered" evidence="1">
    <location>
        <begin position="1"/>
        <end position="50"/>
    </location>
</feature>
<feature type="compositionally biased region" description="Polar residues" evidence="1">
    <location>
        <begin position="32"/>
        <end position="50"/>
    </location>
</feature>
<sequence length="289" mass="31774">MSLYFGRQVRSSHDQDGHPLLPLPYQPGPAPASSSKAMMQTTPPWAQPTTVTRNMNTQTKTEVDPKTARRARRIKILRVVQSILAALLSLAIAAFQGRVYFTYYNTREKGGTWPNVPNTMPTILLFSIALAALVFDGCMLVAYMWPSTKFARWAVTIGGAAQYMVSSTKTVGFAISAVVSKTSFDFGNASGTNPDLWSYTCTDQAAALNSMIQAESNCDTQWASWVFALAQVAIEVFGWIVSILAFRQTEQRLSAQAMEQKMTAYSSNVNSRLHDATPNFDIQAGHPPI</sequence>
<keyword evidence="2" id="KW-0812">Transmembrane</keyword>
<feature type="transmembrane region" description="Helical" evidence="2">
    <location>
        <begin position="123"/>
        <end position="145"/>
    </location>
</feature>
<accession>A0A0C4E893</accession>
<evidence type="ECO:0000313" key="5">
    <source>
        <dbReference type="Proteomes" id="UP000011715"/>
    </source>
</evidence>
<proteinExistence type="predicted"/>
<keyword evidence="2" id="KW-1133">Transmembrane helix</keyword>
<dbReference type="VEuPathDB" id="FungiDB:MAPG_08790"/>
<gene>
    <name evidence="3" type="ORF">MAPG_08790</name>
</gene>
<feature type="transmembrane region" description="Helical" evidence="2">
    <location>
        <begin position="222"/>
        <end position="246"/>
    </location>
</feature>
<reference evidence="3" key="3">
    <citation type="submission" date="2011-03" db="EMBL/GenBank/DDBJ databases">
        <title>Annotation of Magnaporthe poae ATCC 64411.</title>
        <authorList>
            <person name="Ma L.-J."/>
            <person name="Dead R."/>
            <person name="Young S.K."/>
            <person name="Zeng Q."/>
            <person name="Gargeya S."/>
            <person name="Fitzgerald M."/>
            <person name="Haas B."/>
            <person name="Abouelleil A."/>
            <person name="Alvarado L."/>
            <person name="Arachchi H.M."/>
            <person name="Berlin A."/>
            <person name="Brown A."/>
            <person name="Chapman S.B."/>
            <person name="Chen Z."/>
            <person name="Dunbar C."/>
            <person name="Freedman E."/>
            <person name="Gearin G."/>
            <person name="Gellesch M."/>
            <person name="Goldberg J."/>
            <person name="Griggs A."/>
            <person name="Gujja S."/>
            <person name="Heiman D."/>
            <person name="Howarth C."/>
            <person name="Larson L."/>
            <person name="Lui A."/>
            <person name="MacDonald P.J.P."/>
            <person name="Mehta T."/>
            <person name="Montmayeur A."/>
            <person name="Murphy C."/>
            <person name="Neiman D."/>
            <person name="Pearson M."/>
            <person name="Priest M."/>
            <person name="Roberts A."/>
            <person name="Saif S."/>
            <person name="Shea T."/>
            <person name="Shenoy N."/>
            <person name="Sisk P."/>
            <person name="Stolte C."/>
            <person name="Sykes S."/>
            <person name="Yandava C."/>
            <person name="Wortman J."/>
            <person name="Nusbaum C."/>
            <person name="Birren B."/>
        </authorList>
    </citation>
    <scope>NUCLEOTIDE SEQUENCE</scope>
    <source>
        <strain evidence="3">ATCC 64411</strain>
    </source>
</reference>
<feature type="compositionally biased region" description="Pro residues" evidence="1">
    <location>
        <begin position="21"/>
        <end position="30"/>
    </location>
</feature>